<dbReference type="InterPro" id="IPR045970">
    <property type="entry name" value="DUF5926"/>
</dbReference>
<comment type="caution">
    <text evidence="2">The sequence shown here is derived from an EMBL/GenBank/DDBJ whole genome shotgun (WGS) entry which is preliminary data.</text>
</comment>
<evidence type="ECO:0000313" key="3">
    <source>
        <dbReference type="Proteomes" id="UP000231586"/>
    </source>
</evidence>
<accession>A0A2M8W741</accession>
<dbReference type="Pfam" id="PF19348">
    <property type="entry name" value="DUF5926"/>
    <property type="match status" value="1"/>
</dbReference>
<reference evidence="2 3" key="1">
    <citation type="submission" date="2017-11" db="EMBL/GenBank/DDBJ databases">
        <title>Genomic Encyclopedia of Archaeal and Bacterial Type Strains, Phase II (KMG-II): From Individual Species to Whole Genera.</title>
        <authorList>
            <person name="Goeker M."/>
        </authorList>
    </citation>
    <scope>NUCLEOTIDE SEQUENCE [LARGE SCALE GENOMIC DNA]</scope>
    <source>
        <strain evidence="2 3">DSM 22413</strain>
    </source>
</reference>
<organism evidence="2 3">
    <name type="scientific">Luteimicrobium subarcticum</name>
    <dbReference type="NCBI Taxonomy" id="620910"/>
    <lineage>
        <taxon>Bacteria</taxon>
        <taxon>Bacillati</taxon>
        <taxon>Actinomycetota</taxon>
        <taxon>Actinomycetes</taxon>
        <taxon>Micrococcales</taxon>
        <taxon>Luteimicrobium</taxon>
    </lineage>
</organism>
<dbReference type="AlphaFoldDB" id="A0A2M8W741"/>
<keyword evidence="3" id="KW-1185">Reference proteome</keyword>
<dbReference type="Proteomes" id="UP000231586">
    <property type="component" value="Unassembled WGS sequence"/>
</dbReference>
<proteinExistence type="predicted"/>
<evidence type="ECO:0000313" key="2">
    <source>
        <dbReference type="EMBL" id="PJI86748.1"/>
    </source>
</evidence>
<feature type="domain" description="DUF5926" evidence="1">
    <location>
        <begin position="13"/>
        <end position="274"/>
    </location>
</feature>
<protein>
    <recommendedName>
        <fullName evidence="1">DUF5926 domain-containing protein</fullName>
    </recommendedName>
</protein>
<dbReference type="RefSeq" id="WP_100350772.1">
    <property type="nucleotide sequence ID" value="NZ_PGTZ01000010.1"/>
</dbReference>
<dbReference type="OrthoDB" id="5512013at2"/>
<dbReference type="EMBL" id="PGTZ01000010">
    <property type="protein sequence ID" value="PJI86748.1"/>
    <property type="molecule type" value="Genomic_DNA"/>
</dbReference>
<evidence type="ECO:0000259" key="1">
    <source>
        <dbReference type="Pfam" id="PF19348"/>
    </source>
</evidence>
<gene>
    <name evidence="2" type="ORF">CLV34_2671</name>
</gene>
<name>A0A2M8W741_9MICO</name>
<sequence>MASSTSSDFVLRPFAGLPGEPDWVALREVVPAATATARTTKEHGARDVVVTTVLPAGWHALHREDGTILLALQAAGATGDTSRYLAAALLEAIDNEPGTSVVLVDLPEPGPRLQDVLDLDVPFEVTVQDGFDYWLDASAERTPELVQSLEEAAGTIIPTVKLDAVPSAYWCRMNREFLRWALPQDEETVIDAISRLQARRASGFAGGKFVGAFRSSGLVVPVWELPRGTEAADLEGPVAEFAKTLDAALADDAPLDANERRARAGIVARQVTLR</sequence>